<accession>A0P7Q3</accession>
<dbReference type="Gene3D" id="3.40.50.300">
    <property type="entry name" value="P-loop containing nucleotide triphosphate hydrolases"/>
    <property type="match status" value="1"/>
</dbReference>
<keyword evidence="5" id="KW-0812">Transmembrane</keyword>
<dbReference type="InterPro" id="IPR027417">
    <property type="entry name" value="P-loop_NTPase"/>
</dbReference>
<dbReference type="GO" id="GO:0022857">
    <property type="term" value="F:transmembrane transporter activity"/>
    <property type="evidence" value="ECO:0007669"/>
    <property type="project" value="TreeGrafter"/>
</dbReference>
<evidence type="ECO:0000256" key="4">
    <source>
        <dbReference type="ARBA" id="ARBA00022840"/>
    </source>
</evidence>
<keyword evidence="9" id="KW-0449">Lipoprotein</keyword>
<dbReference type="GO" id="GO:0005524">
    <property type="term" value="F:ATP binding"/>
    <property type="evidence" value="ECO:0007669"/>
    <property type="project" value="UniProtKB-KW"/>
</dbReference>
<keyword evidence="2" id="KW-1003">Cell membrane</keyword>
<evidence type="ECO:0000259" key="8">
    <source>
        <dbReference type="PROSITE" id="PS50893"/>
    </source>
</evidence>
<dbReference type="OrthoDB" id="8524638at2"/>
<dbReference type="Pfam" id="PF00005">
    <property type="entry name" value="ABC_tran"/>
    <property type="match status" value="1"/>
</dbReference>
<protein>
    <submittedName>
        <fullName evidence="9">ABC transporter-type lipoprotein-releasing protein</fullName>
    </submittedName>
</protein>
<organism evidence="9 10">
    <name type="scientific">Methylophilales bacterium HTCC2181</name>
    <dbReference type="NCBI Taxonomy" id="383631"/>
    <lineage>
        <taxon>Bacteria</taxon>
        <taxon>Pseudomonadati</taxon>
        <taxon>Pseudomonadota</taxon>
        <taxon>Betaproteobacteria</taxon>
        <taxon>Nitrosomonadales</taxon>
        <taxon>OM43 clade</taxon>
    </lineage>
</organism>
<dbReference type="AlphaFoldDB" id="A0P7Q3"/>
<comment type="caution">
    <text evidence="9">The sequence shown here is derived from an EMBL/GenBank/DDBJ whole genome shotgun (WGS) entry which is preliminary data.</text>
</comment>
<dbReference type="PROSITE" id="PS50893">
    <property type="entry name" value="ABC_TRANSPORTER_2"/>
    <property type="match status" value="1"/>
</dbReference>
<dbReference type="InterPro" id="IPR015854">
    <property type="entry name" value="ABC_transpr_LolD-like"/>
</dbReference>
<keyword evidence="5" id="KW-1133">Transmembrane helix</keyword>
<dbReference type="GO" id="GO:0016887">
    <property type="term" value="F:ATP hydrolysis activity"/>
    <property type="evidence" value="ECO:0007669"/>
    <property type="project" value="InterPro"/>
</dbReference>
<evidence type="ECO:0000256" key="3">
    <source>
        <dbReference type="ARBA" id="ARBA00022741"/>
    </source>
</evidence>
<feature type="domain" description="ABC transporter" evidence="8">
    <location>
        <begin position="7"/>
        <end position="225"/>
    </location>
</feature>
<dbReference type="InterPro" id="IPR003593">
    <property type="entry name" value="AAA+_ATPase"/>
</dbReference>
<dbReference type="GO" id="GO:0005886">
    <property type="term" value="C:plasma membrane"/>
    <property type="evidence" value="ECO:0007669"/>
    <property type="project" value="TreeGrafter"/>
</dbReference>
<dbReference type="PANTHER" id="PTHR24220:SF689">
    <property type="entry name" value="LIPOPROTEIN-RELEASING SYSTEM ATP-BINDING PROTEIN LOLD"/>
    <property type="match status" value="1"/>
</dbReference>
<dbReference type="InterPro" id="IPR017911">
    <property type="entry name" value="MacB-like_ATP-bd"/>
</dbReference>
<evidence type="ECO:0000256" key="7">
    <source>
        <dbReference type="ARBA" id="ARBA00038388"/>
    </source>
</evidence>
<keyword evidence="10" id="KW-1185">Reference proteome</keyword>
<evidence type="ECO:0000256" key="6">
    <source>
        <dbReference type="ARBA" id="ARBA00023251"/>
    </source>
</evidence>
<evidence type="ECO:0000313" key="10">
    <source>
        <dbReference type="Proteomes" id="UP000054262"/>
    </source>
</evidence>
<dbReference type="InterPro" id="IPR003439">
    <property type="entry name" value="ABC_transporter-like_ATP-bd"/>
</dbReference>
<evidence type="ECO:0000256" key="2">
    <source>
        <dbReference type="ARBA" id="ARBA00022475"/>
    </source>
</evidence>
<keyword evidence="1" id="KW-0813">Transport</keyword>
<keyword evidence="3" id="KW-0547">Nucleotide-binding</keyword>
<keyword evidence="6" id="KW-0046">Antibiotic resistance</keyword>
<dbReference type="GO" id="GO:0098796">
    <property type="term" value="C:membrane protein complex"/>
    <property type="evidence" value="ECO:0007669"/>
    <property type="project" value="UniProtKB-ARBA"/>
</dbReference>
<gene>
    <name evidence="9" type="ORF">MB2181_05780</name>
</gene>
<dbReference type="SMART" id="SM00382">
    <property type="entry name" value="AAA"/>
    <property type="match status" value="1"/>
</dbReference>
<dbReference type="PANTHER" id="PTHR24220">
    <property type="entry name" value="IMPORT ATP-BINDING PROTEIN"/>
    <property type="match status" value="1"/>
</dbReference>
<dbReference type="GO" id="GO:0046677">
    <property type="term" value="P:response to antibiotic"/>
    <property type="evidence" value="ECO:0007669"/>
    <property type="project" value="UniProtKB-KW"/>
</dbReference>
<proteinExistence type="inferred from homology"/>
<dbReference type="Proteomes" id="UP000054262">
    <property type="component" value="Unassembled WGS sequence"/>
</dbReference>
<name>A0P7Q3_9PROT</name>
<keyword evidence="4" id="KW-0067">ATP-binding</keyword>
<dbReference type="InterPro" id="IPR017871">
    <property type="entry name" value="ABC_transporter-like_CS"/>
</dbReference>
<evidence type="ECO:0000256" key="5">
    <source>
        <dbReference type="ARBA" id="ARBA00022989"/>
    </source>
</evidence>
<evidence type="ECO:0000256" key="1">
    <source>
        <dbReference type="ARBA" id="ARBA00022448"/>
    </source>
</evidence>
<reference evidence="9 10" key="1">
    <citation type="submission" date="2006-11" db="EMBL/GenBank/DDBJ databases">
        <authorList>
            <person name="Giovannoni S."/>
            <person name="Vergin K."/>
            <person name="Ferriera S."/>
            <person name="Johnson J."/>
            <person name="Kravitz S."/>
            <person name="Beeson K."/>
            <person name="Sutton G."/>
            <person name="Rogers Y.-H."/>
            <person name="Friedman R."/>
            <person name="Frazier M."/>
            <person name="Venter J.C."/>
        </authorList>
    </citation>
    <scope>NUCLEOTIDE SEQUENCE [LARGE SCALE GENOMIC DNA]</scope>
    <source>
        <strain evidence="9 10">HTCC2181</strain>
    </source>
</reference>
<dbReference type="CDD" id="cd03255">
    <property type="entry name" value="ABC_MJ0796_LolCDE_FtsE"/>
    <property type="match status" value="1"/>
</dbReference>
<keyword evidence="5" id="KW-0472">Membrane</keyword>
<dbReference type="PROSITE" id="PS00211">
    <property type="entry name" value="ABC_TRANSPORTER_1"/>
    <property type="match status" value="1"/>
</dbReference>
<evidence type="ECO:0000313" key="9">
    <source>
        <dbReference type="EMBL" id="EAV47563.1"/>
    </source>
</evidence>
<dbReference type="EMBL" id="AAUX01000001">
    <property type="protein sequence ID" value="EAV47563.1"/>
    <property type="molecule type" value="Genomic_DNA"/>
</dbReference>
<dbReference type="SUPFAM" id="SSF52540">
    <property type="entry name" value="P-loop containing nucleoside triphosphate hydrolases"/>
    <property type="match status" value="1"/>
</dbReference>
<sequence length="225" mass="24796">MNKSMILNLIDLSKVYAGLDTPILNKINLCLFQGENIAITGVSGSGKSTLLHLMAGLDIPSKGSVEIDNKNLATLNQSQLAVMRNVLIGFVYQAHHLLPDFTALENILMPLIIKGGSYEQGRNQALKILKTLGLTKRAEHYPHQLSGGEKQRVAIGRALITEPKLILADEPTGNLDHKNAKLVFEMFLELADELKSSIVLVTHDLALARKMKKIYYLNEGTINSR</sequence>
<dbReference type="FunFam" id="3.40.50.300:FF:000032">
    <property type="entry name" value="Export ABC transporter ATP-binding protein"/>
    <property type="match status" value="1"/>
</dbReference>
<comment type="similarity">
    <text evidence="7">Belongs to the ABC transporter superfamily. Macrolide exporter (TC 3.A.1.122) family.</text>
</comment>